<dbReference type="PANTHER" id="PTHR37616">
    <property type="entry name" value="BZIP TRANSCRIPTION FACTOR 60-LIKE"/>
    <property type="match status" value="1"/>
</dbReference>
<dbReference type="PROSITE" id="PS50217">
    <property type="entry name" value="BZIP"/>
    <property type="match status" value="1"/>
</dbReference>
<evidence type="ECO:0000259" key="3">
    <source>
        <dbReference type="PROSITE" id="PS50217"/>
    </source>
</evidence>
<feature type="compositionally biased region" description="Low complexity" evidence="2">
    <location>
        <begin position="196"/>
        <end position="216"/>
    </location>
</feature>
<comment type="caution">
    <text evidence="4">The sequence shown here is derived from an EMBL/GenBank/DDBJ whole genome shotgun (WGS) entry which is preliminary data.</text>
</comment>
<evidence type="ECO:0000313" key="5">
    <source>
        <dbReference type="Proteomes" id="UP001590950"/>
    </source>
</evidence>
<proteinExistence type="predicted"/>
<evidence type="ECO:0000256" key="2">
    <source>
        <dbReference type="SAM" id="MobiDB-lite"/>
    </source>
</evidence>
<dbReference type="SMART" id="SM00338">
    <property type="entry name" value="BRLZ"/>
    <property type="match status" value="1"/>
</dbReference>
<organism evidence="4 5">
    <name type="scientific">Stereocaulon virgatum</name>
    <dbReference type="NCBI Taxonomy" id="373712"/>
    <lineage>
        <taxon>Eukaryota</taxon>
        <taxon>Fungi</taxon>
        <taxon>Dikarya</taxon>
        <taxon>Ascomycota</taxon>
        <taxon>Pezizomycotina</taxon>
        <taxon>Lecanoromycetes</taxon>
        <taxon>OSLEUM clade</taxon>
        <taxon>Lecanoromycetidae</taxon>
        <taxon>Lecanorales</taxon>
        <taxon>Lecanorineae</taxon>
        <taxon>Stereocaulaceae</taxon>
        <taxon>Stereocaulon</taxon>
    </lineage>
</organism>
<protein>
    <recommendedName>
        <fullName evidence="3">BZIP domain-containing protein</fullName>
    </recommendedName>
</protein>
<feature type="region of interest" description="Disordered" evidence="2">
    <location>
        <begin position="41"/>
        <end position="72"/>
    </location>
</feature>
<dbReference type="EMBL" id="JBEFKJ010000029">
    <property type="protein sequence ID" value="KAL2038830.1"/>
    <property type="molecule type" value="Genomic_DNA"/>
</dbReference>
<accession>A0ABR4A040</accession>
<feature type="domain" description="BZIP" evidence="3">
    <location>
        <begin position="302"/>
        <end position="365"/>
    </location>
</feature>
<name>A0ABR4A040_9LECA</name>
<dbReference type="Gene3D" id="1.20.5.170">
    <property type="match status" value="1"/>
</dbReference>
<keyword evidence="5" id="KW-1185">Reference proteome</keyword>
<dbReference type="InterPro" id="IPR046347">
    <property type="entry name" value="bZIP_sf"/>
</dbReference>
<feature type="compositionally biased region" description="Basic and acidic residues" evidence="2">
    <location>
        <begin position="292"/>
        <end position="309"/>
    </location>
</feature>
<gene>
    <name evidence="4" type="ORF">N7G274_008352</name>
</gene>
<feature type="compositionally biased region" description="Basic and acidic residues" evidence="2">
    <location>
        <begin position="1"/>
        <end position="11"/>
    </location>
</feature>
<feature type="compositionally biased region" description="Polar residues" evidence="2">
    <location>
        <begin position="222"/>
        <end position="235"/>
    </location>
</feature>
<keyword evidence="1" id="KW-0175">Coiled coil</keyword>
<feature type="compositionally biased region" description="Polar residues" evidence="2">
    <location>
        <begin position="247"/>
        <end position="277"/>
    </location>
</feature>
<feature type="region of interest" description="Disordered" evidence="2">
    <location>
        <begin position="1"/>
        <end position="20"/>
    </location>
</feature>
<evidence type="ECO:0000256" key="1">
    <source>
        <dbReference type="SAM" id="Coils"/>
    </source>
</evidence>
<evidence type="ECO:0000313" key="4">
    <source>
        <dbReference type="EMBL" id="KAL2038830.1"/>
    </source>
</evidence>
<dbReference type="Pfam" id="PF00170">
    <property type="entry name" value="bZIP_1"/>
    <property type="match status" value="1"/>
</dbReference>
<dbReference type="Proteomes" id="UP001590950">
    <property type="component" value="Unassembled WGS sequence"/>
</dbReference>
<feature type="compositionally biased region" description="Low complexity" evidence="2">
    <location>
        <begin position="391"/>
        <end position="406"/>
    </location>
</feature>
<dbReference type="CDD" id="cd14810">
    <property type="entry name" value="bZIP_u1"/>
    <property type="match status" value="1"/>
</dbReference>
<sequence length="625" mass="67736">MMATTFKRELSTESSQASQSGCFDPFESFINYDQTVASTPSISPLSTKASVTPTSSTSNTLVHLQPSPQTFRPPSHQYDDYKQQTSFPVGALANTYGVNQMDMSYSNSQRYYGMGMTMPPGDGYFGMNTADDMLDFGAAPTQNASGNMDLDFGSPSDINAPNTDFINPAAIVEETTPRTLPSQIHPGRVYPGIHQQAALAKAQADAQQQQAMAQQQRKTPSHSRQTSRSGTSARPTTDPHVEESISRLLNQMRQSSVASSNDDDATTPTASGSQSHSARMRKDEEDMDEDERLLASEEGKKLSSKERRQLRNKVSARAFRSRRKEYIGQLEGEIATKSQEADELRKKNEDLTAENTRLADLTRMLLSSSAFQTFLADLSGTGGPVNVPELPQSQSQPQNSSIQPQSATPRKDVNPNQAIARHQLSHPQNNLRVGMTMIPEEPSFEYTAIESTNTGYTDNMDFGLYDAQVYAVTAVPQGPAVDTMDFAMLHGKPSNFAGPLPSIEDDTKDAPAAIEFVPVGAGKMEMPEPIETPSNSTDIDASDPAFALFVDQAASLPATSSNVAPEDCIFGEIELEKAFGRVELIVEGGTSGSGEVCSATLERFERLCSRLDAASARVCAITAHL</sequence>
<dbReference type="InterPro" id="IPR004827">
    <property type="entry name" value="bZIP"/>
</dbReference>
<feature type="coiled-coil region" evidence="1">
    <location>
        <begin position="327"/>
        <end position="361"/>
    </location>
</feature>
<dbReference type="PANTHER" id="PTHR37616:SF2">
    <property type="entry name" value="BZIP DOMAIN-CONTAINING PROTEIN"/>
    <property type="match status" value="1"/>
</dbReference>
<feature type="region of interest" description="Disordered" evidence="2">
    <location>
        <begin position="196"/>
        <end position="318"/>
    </location>
</feature>
<feature type="region of interest" description="Disordered" evidence="2">
    <location>
        <begin position="382"/>
        <end position="413"/>
    </location>
</feature>
<dbReference type="SUPFAM" id="SSF57959">
    <property type="entry name" value="Leucine zipper domain"/>
    <property type="match status" value="1"/>
</dbReference>
<reference evidence="4 5" key="1">
    <citation type="submission" date="2024-09" db="EMBL/GenBank/DDBJ databases">
        <title>Rethinking Asexuality: The Enigmatic Case of Functional Sexual Genes in Lepraria (Stereocaulaceae).</title>
        <authorList>
            <person name="Doellman M."/>
            <person name="Sun Y."/>
            <person name="Barcenas-Pena A."/>
            <person name="Lumbsch H.T."/>
            <person name="Grewe F."/>
        </authorList>
    </citation>
    <scope>NUCLEOTIDE SEQUENCE [LARGE SCALE GENOMIC DNA]</scope>
    <source>
        <strain evidence="4 5">Mercado 3170</strain>
    </source>
</reference>